<evidence type="ECO:0000313" key="9">
    <source>
        <dbReference type="EMBL" id="MFK7160479.1"/>
    </source>
</evidence>
<proteinExistence type="predicted"/>
<evidence type="ECO:0000256" key="2">
    <source>
        <dbReference type="ARBA" id="ARBA00013253"/>
    </source>
</evidence>
<reference evidence="9 10" key="1">
    <citation type="submission" date="2024-02" db="EMBL/GenBank/DDBJ databases">
        <title>Marinospirillum sp. MEB 164 isolated from Lonar lake sediment.</title>
        <authorList>
            <person name="Joshi A."/>
            <person name="Thite S."/>
        </authorList>
    </citation>
    <scope>NUCLEOTIDE SEQUENCE [LARGE SCALE GENOMIC DNA]</scope>
    <source>
        <strain evidence="9 10">MEB164</strain>
    </source>
</reference>
<comment type="pathway">
    <text evidence="1">Cofactor biosynthesis; tetrahydrofolate biosynthesis; 2-amino-4-hydroxy-6-hydroxymethyl-7,8-dihydropteridine diphosphate from 7,8-dihydroneopterin triphosphate: step 4/4.</text>
</comment>
<dbReference type="PANTHER" id="PTHR43071:SF2">
    <property type="entry name" value="2-AMINO-4-HYDROXY-6-HYDROXYMETHYLDIHYDROPTERIDINE PYROPHOSPHOKINASE"/>
    <property type="match status" value="1"/>
</dbReference>
<keyword evidence="7" id="KW-0289">Folate biosynthesis</keyword>
<keyword evidence="10" id="KW-1185">Reference proteome</keyword>
<evidence type="ECO:0000256" key="6">
    <source>
        <dbReference type="ARBA" id="ARBA00022840"/>
    </source>
</evidence>
<keyword evidence="6" id="KW-0067">ATP-binding</keyword>
<dbReference type="EC" id="2.7.6.3" evidence="2"/>
<dbReference type="RefSeq" id="WP_405338230.1">
    <property type="nucleotide sequence ID" value="NZ_JBANFI010000003.1"/>
</dbReference>
<dbReference type="SUPFAM" id="SSF55083">
    <property type="entry name" value="6-hydroxymethyl-7,8-dihydropterin pyrophosphokinase, HPPK"/>
    <property type="match status" value="1"/>
</dbReference>
<gene>
    <name evidence="9" type="primary">folK</name>
    <name evidence="9" type="ORF">V6U78_05455</name>
</gene>
<comment type="caution">
    <text evidence="9">The sequence shown here is derived from an EMBL/GenBank/DDBJ whole genome shotgun (WGS) entry which is preliminary data.</text>
</comment>
<keyword evidence="5" id="KW-0418">Kinase</keyword>
<dbReference type="EMBL" id="JBANFI010000003">
    <property type="protein sequence ID" value="MFK7160479.1"/>
    <property type="molecule type" value="Genomic_DNA"/>
</dbReference>
<organism evidence="9 10">
    <name type="scientific">Marinospirillum alkalitolerans</name>
    <dbReference type="NCBI Taxonomy" id="3123374"/>
    <lineage>
        <taxon>Bacteria</taxon>
        <taxon>Pseudomonadati</taxon>
        <taxon>Pseudomonadota</taxon>
        <taxon>Gammaproteobacteria</taxon>
        <taxon>Oceanospirillales</taxon>
        <taxon>Oceanospirillaceae</taxon>
        <taxon>Marinospirillum</taxon>
    </lineage>
</organism>
<dbReference type="NCBIfam" id="TIGR01498">
    <property type="entry name" value="folK"/>
    <property type="match status" value="1"/>
</dbReference>
<evidence type="ECO:0000256" key="1">
    <source>
        <dbReference type="ARBA" id="ARBA00005051"/>
    </source>
</evidence>
<keyword evidence="3 9" id="KW-0808">Transferase</keyword>
<dbReference type="Gene3D" id="3.30.70.560">
    <property type="entry name" value="7,8-Dihydro-6-hydroxymethylpterin-pyrophosphokinase HPPK"/>
    <property type="match status" value="1"/>
</dbReference>
<dbReference type="InterPro" id="IPR000550">
    <property type="entry name" value="Hppk"/>
</dbReference>
<sequence length="194" mass="21906">MSSTSAVTAPTVTATASQVRAWVSLGSNHERHFQIGRALDALQAAFGPLIVSRVYETQPVGIKVEQCAPFYNLVAGFMTQQTPDQLQRFFKSLEADTKYLMPEDRSIYVRALDLDLISWGDFQGDYPLDDQAQRQLRLPYPQLLKHDFVLRPLAELIPNESPAGYQQSYAELWSAHAHTEQVMRPVTFTWMATA</sequence>
<dbReference type="Pfam" id="PF01288">
    <property type="entry name" value="HPPK"/>
    <property type="match status" value="1"/>
</dbReference>
<evidence type="ECO:0000259" key="8">
    <source>
        <dbReference type="Pfam" id="PF01288"/>
    </source>
</evidence>
<dbReference type="CDD" id="cd00483">
    <property type="entry name" value="HPPK"/>
    <property type="match status" value="1"/>
</dbReference>
<accession>A0ABW8PX43</accession>
<dbReference type="PANTHER" id="PTHR43071">
    <property type="entry name" value="2-AMINO-4-HYDROXY-6-HYDROXYMETHYLDIHYDROPTERIDINE PYROPHOSPHOKINASE"/>
    <property type="match status" value="1"/>
</dbReference>
<protein>
    <recommendedName>
        <fullName evidence="2">2-amino-4-hydroxy-6-hydroxymethyldihydropteridine diphosphokinase</fullName>
        <ecNumber evidence="2">2.7.6.3</ecNumber>
    </recommendedName>
</protein>
<name>A0ABW8PX43_9GAMM</name>
<evidence type="ECO:0000256" key="7">
    <source>
        <dbReference type="ARBA" id="ARBA00022909"/>
    </source>
</evidence>
<dbReference type="GO" id="GO:0003848">
    <property type="term" value="F:2-amino-4-hydroxy-6-hydroxymethyldihydropteridine diphosphokinase activity"/>
    <property type="evidence" value="ECO:0007669"/>
    <property type="project" value="UniProtKB-EC"/>
</dbReference>
<feature type="domain" description="7,8-dihydro-6-hydroxymethylpterin-pyrophosphokinase" evidence="8">
    <location>
        <begin position="23"/>
        <end position="158"/>
    </location>
</feature>
<evidence type="ECO:0000256" key="5">
    <source>
        <dbReference type="ARBA" id="ARBA00022777"/>
    </source>
</evidence>
<evidence type="ECO:0000256" key="3">
    <source>
        <dbReference type="ARBA" id="ARBA00022679"/>
    </source>
</evidence>
<dbReference type="Proteomes" id="UP001621714">
    <property type="component" value="Unassembled WGS sequence"/>
</dbReference>
<evidence type="ECO:0000256" key="4">
    <source>
        <dbReference type="ARBA" id="ARBA00022741"/>
    </source>
</evidence>
<evidence type="ECO:0000313" key="10">
    <source>
        <dbReference type="Proteomes" id="UP001621714"/>
    </source>
</evidence>
<keyword evidence="4" id="KW-0547">Nucleotide-binding</keyword>
<dbReference type="InterPro" id="IPR035907">
    <property type="entry name" value="Hppk_sf"/>
</dbReference>